<dbReference type="Proteomes" id="UP001596495">
    <property type="component" value="Unassembled WGS sequence"/>
</dbReference>
<dbReference type="Pfam" id="PF11783">
    <property type="entry name" value="Cytochrome_cB"/>
    <property type="match status" value="1"/>
</dbReference>
<evidence type="ECO:0000313" key="4">
    <source>
        <dbReference type="Proteomes" id="UP001596495"/>
    </source>
</evidence>
<reference evidence="4" key="1">
    <citation type="journal article" date="2019" name="Int. J. Syst. Evol. Microbiol.">
        <title>The Global Catalogue of Microorganisms (GCM) 10K type strain sequencing project: providing services to taxonomists for standard genome sequencing and annotation.</title>
        <authorList>
            <consortium name="The Broad Institute Genomics Platform"/>
            <consortium name="The Broad Institute Genome Sequencing Center for Infectious Disease"/>
            <person name="Wu L."/>
            <person name="Ma J."/>
        </authorList>
    </citation>
    <scope>NUCLEOTIDE SEQUENCE [LARGE SCALE GENOMIC DNA]</scope>
    <source>
        <strain evidence="4">CCUG 54518</strain>
    </source>
</reference>
<gene>
    <name evidence="3" type="ORF">ACFQNJ_13025</name>
</gene>
<dbReference type="InterPro" id="IPR024673">
    <property type="entry name" value="Octahem_Cyt_c"/>
</dbReference>
<dbReference type="NCBIfam" id="TIGR04315">
    <property type="entry name" value="octaheme_Shew"/>
    <property type="match status" value="1"/>
</dbReference>
<dbReference type="EMBL" id="JBHTBX010000008">
    <property type="protein sequence ID" value="MFC7435429.1"/>
    <property type="molecule type" value="Genomic_DNA"/>
</dbReference>
<keyword evidence="2" id="KW-1133">Transmembrane helix</keyword>
<dbReference type="PANTHER" id="PTHR35038:SF5">
    <property type="entry name" value="CYTOCHROME C-TYPE PROTEIN NRFB"/>
    <property type="match status" value="1"/>
</dbReference>
<dbReference type="RefSeq" id="WP_382258100.1">
    <property type="nucleotide sequence ID" value="NZ_JBHTBX010000008.1"/>
</dbReference>
<comment type="caution">
    <text evidence="3">The sequence shown here is derived from an EMBL/GenBank/DDBJ whole genome shotgun (WGS) entry which is preliminary data.</text>
</comment>
<feature type="transmembrane region" description="Helical" evidence="2">
    <location>
        <begin position="538"/>
        <end position="556"/>
    </location>
</feature>
<keyword evidence="4" id="KW-1185">Reference proteome</keyword>
<keyword evidence="2" id="KW-0812">Transmembrane</keyword>
<sequence length="568" mass="61435">MAQPRQWVEGPRRGLIRGVGTLMWVFASMASAWASSPLPQVGATAQEALAKAPGPGKSTADHSKFKELQGPFKNGSEVTKACLSCHTEAAKQVMNTRHWTWEYTNPDTGQKLGKKTMLNSFCIGDRSNEAFCQSCHVGYGWKDDKFDFHAESKVDCLVCHHTGGYKKPAGMAGEVPTERTELPPGSGKFIDPVDLAMVARHIGKTSTATCGSCHYNGGGGDGVKHGDLDSSLDRATPELDVHMASKASGGAGFTCATCHQADGHQIAGSRISMTAADPHGPILRGDTVHAGRNAATCQSCHGDKPHKQPSLAVGLLNNHTSKLACQSCHIPSFARGGITTKMGWDWSTAGRLSPQGKPIQVKDDKGHVIYDSKKGDFRLGENVVPDYVWFNGKVTYTTQEDKIDPTRVVKINTFHGSPEDPDARIWPVKRFEGQQPYDKQHLQLLVPHTATPDDTAFWFNFDWPKALKAGAEATGKPFSGDYGFVKTEMLWPITHMVAPAKDVVACASCHTNAAQSRLGDLPGVYLPGRDHHPWIDRLGWLAVLGAAAGVLVHALARVMNRIRDGKGH</sequence>
<name>A0ABW2RBD9_9BURK</name>
<dbReference type="Gene3D" id="1.10.1130.10">
    <property type="entry name" value="Flavocytochrome C3, Chain A"/>
    <property type="match status" value="2"/>
</dbReference>
<keyword evidence="1" id="KW-0732">Signal</keyword>
<feature type="transmembrane region" description="Helical" evidence="2">
    <location>
        <begin position="15"/>
        <end position="34"/>
    </location>
</feature>
<organism evidence="3 4">
    <name type="scientific">Hydrogenophaga bisanensis</name>
    <dbReference type="NCBI Taxonomy" id="439611"/>
    <lineage>
        <taxon>Bacteria</taxon>
        <taxon>Pseudomonadati</taxon>
        <taxon>Pseudomonadota</taxon>
        <taxon>Betaproteobacteria</taxon>
        <taxon>Burkholderiales</taxon>
        <taxon>Comamonadaceae</taxon>
        <taxon>Hydrogenophaga</taxon>
    </lineage>
</organism>
<keyword evidence="2" id="KW-0472">Membrane</keyword>
<proteinExistence type="predicted"/>
<dbReference type="PANTHER" id="PTHR35038">
    <property type="entry name" value="DISSIMILATORY SULFITE REDUCTASE SIRA"/>
    <property type="match status" value="1"/>
</dbReference>
<evidence type="ECO:0000256" key="2">
    <source>
        <dbReference type="SAM" id="Phobius"/>
    </source>
</evidence>
<dbReference type="PIRSF" id="PIRSF039014">
    <property type="entry name" value="OTR_cyc"/>
    <property type="match status" value="1"/>
</dbReference>
<protein>
    <submittedName>
        <fullName evidence="3">Tetrathionate reductase family octaheme c-type cytochrome</fullName>
    </submittedName>
</protein>
<dbReference type="SUPFAM" id="SSF48695">
    <property type="entry name" value="Multiheme cytochromes"/>
    <property type="match status" value="1"/>
</dbReference>
<accession>A0ABW2RBD9</accession>
<evidence type="ECO:0000256" key="1">
    <source>
        <dbReference type="ARBA" id="ARBA00022729"/>
    </source>
</evidence>
<evidence type="ECO:0000313" key="3">
    <source>
        <dbReference type="EMBL" id="MFC7435429.1"/>
    </source>
</evidence>
<dbReference type="InterPro" id="IPR036280">
    <property type="entry name" value="Multihaem_cyt_sf"/>
</dbReference>
<dbReference type="InterPro" id="IPR051829">
    <property type="entry name" value="Multiheme_Cytochr_ET"/>
</dbReference>